<feature type="compositionally biased region" description="Pro residues" evidence="1">
    <location>
        <begin position="17"/>
        <end position="32"/>
    </location>
</feature>
<sequence length="79" mass="8533">MCDHRNPDDPAPDEPDAPWPPQSPDVPVPPHPDLGGGTEDVPEPPNRDDVDTGVPGRRRRKVQDTDDVNPDAGTVEPPD</sequence>
<organism evidence="2 3">
    <name type="scientific">Prauserella isguenensis</name>
    <dbReference type="NCBI Taxonomy" id="1470180"/>
    <lineage>
        <taxon>Bacteria</taxon>
        <taxon>Bacillati</taxon>
        <taxon>Actinomycetota</taxon>
        <taxon>Actinomycetes</taxon>
        <taxon>Pseudonocardiales</taxon>
        <taxon>Pseudonocardiaceae</taxon>
        <taxon>Prauserella</taxon>
    </lineage>
</organism>
<comment type="caution">
    <text evidence="2">The sequence shown here is derived from an EMBL/GenBank/DDBJ whole genome shotgun (WGS) entry which is preliminary data.</text>
</comment>
<evidence type="ECO:0000313" key="3">
    <source>
        <dbReference type="Proteomes" id="UP000550714"/>
    </source>
</evidence>
<dbReference type="EMBL" id="JACHWU010000004">
    <property type="protein sequence ID" value="MBB3052701.1"/>
    <property type="molecule type" value="Genomic_DNA"/>
</dbReference>
<dbReference type="AlphaFoldDB" id="A0A839S3M7"/>
<proteinExistence type="predicted"/>
<dbReference type="RefSeq" id="WP_183657337.1">
    <property type="nucleotide sequence ID" value="NZ_JACHWU010000004.1"/>
</dbReference>
<accession>A0A839S3M7</accession>
<evidence type="ECO:0000313" key="2">
    <source>
        <dbReference type="EMBL" id="MBB3052701.1"/>
    </source>
</evidence>
<protein>
    <submittedName>
        <fullName evidence="2">Uncharacterized protein</fullName>
    </submittedName>
</protein>
<dbReference type="Proteomes" id="UP000550714">
    <property type="component" value="Unassembled WGS sequence"/>
</dbReference>
<evidence type="ECO:0000256" key="1">
    <source>
        <dbReference type="SAM" id="MobiDB-lite"/>
    </source>
</evidence>
<feature type="region of interest" description="Disordered" evidence="1">
    <location>
        <begin position="1"/>
        <end position="79"/>
    </location>
</feature>
<keyword evidence="3" id="KW-1185">Reference proteome</keyword>
<reference evidence="2 3" key="1">
    <citation type="submission" date="2020-08" db="EMBL/GenBank/DDBJ databases">
        <title>Genomic Encyclopedia of Type Strains, Phase III (KMG-III): the genomes of soil and plant-associated and newly described type strains.</title>
        <authorList>
            <person name="Whitman W."/>
        </authorList>
    </citation>
    <scope>NUCLEOTIDE SEQUENCE [LARGE SCALE GENOMIC DNA]</scope>
    <source>
        <strain evidence="2 3">CECT 8577</strain>
    </source>
</reference>
<name>A0A839S3M7_9PSEU</name>
<gene>
    <name evidence="2" type="ORF">FHS23_003735</name>
</gene>